<dbReference type="Gramene" id="PRQ43326">
    <property type="protein sequence ID" value="PRQ43326"/>
    <property type="gene ID" value="RchiOBHm_Chr3g0467281"/>
</dbReference>
<accession>A0A2P6RA76</accession>
<protein>
    <submittedName>
        <fullName evidence="1">Uncharacterized protein</fullName>
    </submittedName>
</protein>
<proteinExistence type="predicted"/>
<dbReference type="Proteomes" id="UP000238479">
    <property type="component" value="Chromosome 3"/>
</dbReference>
<sequence>MLRLHFQKVDLQQVHLQLHVGLQLRAVEEKPVMWLLKNPQDQKHLVEVEQFSSP</sequence>
<keyword evidence="2" id="KW-1185">Reference proteome</keyword>
<dbReference type="EMBL" id="PDCK01000041">
    <property type="protein sequence ID" value="PRQ43326.1"/>
    <property type="molecule type" value="Genomic_DNA"/>
</dbReference>
<comment type="caution">
    <text evidence="1">The sequence shown here is derived from an EMBL/GenBank/DDBJ whole genome shotgun (WGS) entry which is preliminary data.</text>
</comment>
<reference evidence="1 2" key="1">
    <citation type="journal article" date="2018" name="Nat. Genet.">
        <title>The Rosa genome provides new insights in the design of modern roses.</title>
        <authorList>
            <person name="Bendahmane M."/>
        </authorList>
    </citation>
    <scope>NUCLEOTIDE SEQUENCE [LARGE SCALE GENOMIC DNA]</scope>
    <source>
        <strain evidence="2">cv. Old Blush</strain>
    </source>
</reference>
<evidence type="ECO:0000313" key="1">
    <source>
        <dbReference type="EMBL" id="PRQ43326.1"/>
    </source>
</evidence>
<evidence type="ECO:0000313" key="2">
    <source>
        <dbReference type="Proteomes" id="UP000238479"/>
    </source>
</evidence>
<name>A0A2P6RA76_ROSCH</name>
<gene>
    <name evidence="1" type="ORF">RchiOBHm_Chr3g0467281</name>
</gene>
<organism evidence="1 2">
    <name type="scientific">Rosa chinensis</name>
    <name type="common">China rose</name>
    <dbReference type="NCBI Taxonomy" id="74649"/>
    <lineage>
        <taxon>Eukaryota</taxon>
        <taxon>Viridiplantae</taxon>
        <taxon>Streptophyta</taxon>
        <taxon>Embryophyta</taxon>
        <taxon>Tracheophyta</taxon>
        <taxon>Spermatophyta</taxon>
        <taxon>Magnoliopsida</taxon>
        <taxon>eudicotyledons</taxon>
        <taxon>Gunneridae</taxon>
        <taxon>Pentapetalae</taxon>
        <taxon>rosids</taxon>
        <taxon>fabids</taxon>
        <taxon>Rosales</taxon>
        <taxon>Rosaceae</taxon>
        <taxon>Rosoideae</taxon>
        <taxon>Rosoideae incertae sedis</taxon>
        <taxon>Rosa</taxon>
    </lineage>
</organism>
<dbReference type="AlphaFoldDB" id="A0A2P6RA76"/>